<protein>
    <recommendedName>
        <fullName evidence="3">histidine kinase</fullName>
        <ecNumber evidence="3">2.7.13.3</ecNumber>
    </recommendedName>
</protein>
<evidence type="ECO:0000259" key="11">
    <source>
        <dbReference type="PROSITE" id="PS50885"/>
    </source>
</evidence>
<comment type="catalytic activity">
    <reaction evidence="1">
        <text>ATP + protein L-histidine = ADP + protein N-phospho-L-histidine.</text>
        <dbReference type="EC" id="2.7.13.3"/>
    </reaction>
</comment>
<dbReference type="Gene3D" id="1.10.287.130">
    <property type="match status" value="1"/>
</dbReference>
<dbReference type="GO" id="GO:0005886">
    <property type="term" value="C:plasma membrane"/>
    <property type="evidence" value="ECO:0007669"/>
    <property type="project" value="UniProtKB-SubCell"/>
</dbReference>
<dbReference type="PROSITE" id="PS50885">
    <property type="entry name" value="HAMP"/>
    <property type="match status" value="1"/>
</dbReference>
<dbReference type="PROSITE" id="PS50109">
    <property type="entry name" value="HIS_KIN"/>
    <property type="match status" value="1"/>
</dbReference>
<dbReference type="Gene3D" id="3.30.565.10">
    <property type="entry name" value="Histidine kinase-like ATPase, C-terminal domain"/>
    <property type="match status" value="1"/>
</dbReference>
<evidence type="ECO:0000313" key="12">
    <source>
        <dbReference type="EMBL" id="MBA0311355.1"/>
    </source>
</evidence>
<keyword evidence="7" id="KW-0547">Nucleotide-binding</keyword>
<evidence type="ECO:0000256" key="8">
    <source>
        <dbReference type="ARBA" id="ARBA00022777"/>
    </source>
</evidence>
<evidence type="ECO:0000256" key="9">
    <source>
        <dbReference type="ARBA" id="ARBA00022840"/>
    </source>
</evidence>
<keyword evidence="4" id="KW-1003">Cell membrane</keyword>
<evidence type="ECO:0000256" key="3">
    <source>
        <dbReference type="ARBA" id="ARBA00012438"/>
    </source>
</evidence>
<dbReference type="SMART" id="SM00388">
    <property type="entry name" value="HisKA"/>
    <property type="match status" value="1"/>
</dbReference>
<dbReference type="InterPro" id="IPR050980">
    <property type="entry name" value="2C_sensor_his_kinase"/>
</dbReference>
<organism evidence="12 13">
    <name type="scientific">Stenotrophomonas maltophilia</name>
    <name type="common">Pseudomonas maltophilia</name>
    <name type="synonym">Xanthomonas maltophilia</name>
    <dbReference type="NCBI Taxonomy" id="40324"/>
    <lineage>
        <taxon>Bacteria</taxon>
        <taxon>Pseudomonadati</taxon>
        <taxon>Pseudomonadota</taxon>
        <taxon>Gammaproteobacteria</taxon>
        <taxon>Lysobacterales</taxon>
        <taxon>Lysobacteraceae</taxon>
        <taxon>Stenotrophomonas</taxon>
        <taxon>Stenotrophomonas maltophilia group</taxon>
    </lineage>
</organism>
<reference evidence="12" key="1">
    <citation type="submission" date="2018-09" db="EMBL/GenBank/DDBJ databases">
        <authorList>
            <person name="Groschel M."/>
            <person name="Kohl T."/>
            <person name="Conchillo-Sole O."/>
            <person name="Mamat U."/>
            <person name="Yero D."/>
            <person name="Niemann S."/>
            <person name="Daura X."/>
            <person name="Gibert I."/>
        </authorList>
    </citation>
    <scope>NUCLEOTIDE SEQUENCE</scope>
    <source>
        <strain evidence="12">OG156</strain>
    </source>
</reference>
<keyword evidence="8 12" id="KW-0418">Kinase</keyword>
<reference evidence="12" key="2">
    <citation type="journal article" date="2020" name="Front. Microbiol.">
        <title>Genetic Variants of the DSF Quorum Sensing System in Stenotrophomonas maltophilia Influence Virulence and Resistance Phenotypes Among Genotypically Diverse Clinical Isolates.</title>
        <authorList>
            <person name="Yero D."/>
            <person name="Huedo P."/>
            <person name="Conchillo-Sole O."/>
            <person name="Martinez-Servat S."/>
            <person name="Mamat U."/>
            <person name="Coves X."/>
            <person name="Llanas F."/>
            <person name="Roca I."/>
            <person name="Vila J."/>
            <person name="Schaible U.E."/>
            <person name="Daura X."/>
            <person name="Gibert I."/>
        </authorList>
    </citation>
    <scope>NUCLEOTIDE SEQUENCE</scope>
    <source>
        <strain evidence="12">OG156</strain>
    </source>
</reference>
<dbReference type="InterPro" id="IPR036097">
    <property type="entry name" value="HisK_dim/P_sf"/>
</dbReference>
<dbReference type="PANTHER" id="PTHR44936:SF10">
    <property type="entry name" value="SENSOR PROTEIN RSTB"/>
    <property type="match status" value="1"/>
</dbReference>
<dbReference type="EC" id="2.7.13.3" evidence="3"/>
<evidence type="ECO:0000313" key="13">
    <source>
        <dbReference type="Proteomes" id="UP000822271"/>
    </source>
</evidence>
<keyword evidence="5" id="KW-0597">Phosphoprotein</keyword>
<dbReference type="AlphaFoldDB" id="A0A2J0T5A5"/>
<dbReference type="Proteomes" id="UP000822271">
    <property type="component" value="Unassembled WGS sequence"/>
</dbReference>
<evidence type="ECO:0000256" key="2">
    <source>
        <dbReference type="ARBA" id="ARBA00004651"/>
    </source>
</evidence>
<name>A0A2J0T5A5_STEMA</name>
<evidence type="ECO:0000256" key="6">
    <source>
        <dbReference type="ARBA" id="ARBA00022679"/>
    </source>
</evidence>
<sequence>MVALASLLLATLVSVAVVGWMPRPAPPPMRLDQAMQVVRGERPAMPLGLHLETRASPPQGSSNGWLTHLVASQMGLPLEHVRLVWSGRGKAPDVKVIEGGMELDGNARTDALQAQVSVLTKMQWSPFELAVRQADGRWHVVGSDHSDLAAWRRQVVLALVAGTVLLAPLAAWASVRLGRPLRRLAEASAQVELQDGTPLPDDGPREVQMLAAAISTGRERLREQAQDMTRMLAAVAHDLRTPLTGLRLRAEFAPPAQAARMVADIERMDTMIEQVLDYARGELQPLQLRPLDLAALLEECVHSALLRGIEISIEGPDALPWQGDALLLRRAIDNLIDNADRYAGAVDLHAAMAGNRMQLDVMDRGPGIAEDDRARLLQPFQRSESSRSRATGGTGLGLAVAANVARRHGGELLLLQRDGGGLIARLLLGPVS</sequence>
<dbReference type="GO" id="GO:0005524">
    <property type="term" value="F:ATP binding"/>
    <property type="evidence" value="ECO:0007669"/>
    <property type="project" value="UniProtKB-KW"/>
</dbReference>
<dbReference type="PANTHER" id="PTHR44936">
    <property type="entry name" value="SENSOR PROTEIN CREC"/>
    <property type="match status" value="1"/>
</dbReference>
<comment type="caution">
    <text evidence="12">The sequence shown here is derived from an EMBL/GenBank/DDBJ whole genome shotgun (WGS) entry which is preliminary data.</text>
</comment>
<proteinExistence type="predicted"/>
<dbReference type="OrthoDB" id="9804645at2"/>
<gene>
    <name evidence="12" type="ORF">D7Y33_10100</name>
</gene>
<dbReference type="SUPFAM" id="SSF55874">
    <property type="entry name" value="ATPase domain of HSP90 chaperone/DNA topoisomerase II/histidine kinase"/>
    <property type="match status" value="1"/>
</dbReference>
<dbReference type="InterPro" id="IPR036890">
    <property type="entry name" value="HATPase_C_sf"/>
</dbReference>
<dbReference type="GO" id="GO:0000155">
    <property type="term" value="F:phosphorelay sensor kinase activity"/>
    <property type="evidence" value="ECO:0007669"/>
    <property type="project" value="InterPro"/>
</dbReference>
<keyword evidence="4" id="KW-0472">Membrane</keyword>
<comment type="subcellular location">
    <subcellularLocation>
        <location evidence="2">Cell membrane</location>
        <topology evidence="2">Multi-pass membrane protein</topology>
    </subcellularLocation>
</comment>
<feature type="domain" description="Histidine kinase" evidence="10">
    <location>
        <begin position="234"/>
        <end position="432"/>
    </location>
</feature>
<dbReference type="Pfam" id="PF02518">
    <property type="entry name" value="HATPase_c"/>
    <property type="match status" value="1"/>
</dbReference>
<feature type="domain" description="HAMP" evidence="11">
    <location>
        <begin position="175"/>
        <end position="226"/>
    </location>
</feature>
<dbReference type="InterPro" id="IPR005467">
    <property type="entry name" value="His_kinase_dom"/>
</dbReference>
<dbReference type="SUPFAM" id="SSF47384">
    <property type="entry name" value="Homodimeric domain of signal transducing histidine kinase"/>
    <property type="match status" value="1"/>
</dbReference>
<evidence type="ECO:0000256" key="4">
    <source>
        <dbReference type="ARBA" id="ARBA00022475"/>
    </source>
</evidence>
<dbReference type="CDD" id="cd00082">
    <property type="entry name" value="HisKA"/>
    <property type="match status" value="1"/>
</dbReference>
<dbReference type="InterPro" id="IPR003594">
    <property type="entry name" value="HATPase_dom"/>
</dbReference>
<dbReference type="PRINTS" id="PR00344">
    <property type="entry name" value="BCTRLSENSOR"/>
</dbReference>
<accession>A0A2J0T5A5</accession>
<keyword evidence="6" id="KW-0808">Transferase</keyword>
<dbReference type="InterPro" id="IPR004358">
    <property type="entry name" value="Sig_transdc_His_kin-like_C"/>
</dbReference>
<dbReference type="SMART" id="SM00387">
    <property type="entry name" value="HATPase_c"/>
    <property type="match status" value="1"/>
</dbReference>
<keyword evidence="9" id="KW-0067">ATP-binding</keyword>
<dbReference type="Pfam" id="PF00512">
    <property type="entry name" value="HisKA"/>
    <property type="match status" value="1"/>
</dbReference>
<dbReference type="InterPro" id="IPR003660">
    <property type="entry name" value="HAMP_dom"/>
</dbReference>
<dbReference type="RefSeq" id="WP_049432072.1">
    <property type="nucleotide sequence ID" value="NZ_CP154630.1"/>
</dbReference>
<evidence type="ECO:0000256" key="1">
    <source>
        <dbReference type="ARBA" id="ARBA00000085"/>
    </source>
</evidence>
<dbReference type="EMBL" id="RAUE01000015">
    <property type="protein sequence ID" value="MBA0311355.1"/>
    <property type="molecule type" value="Genomic_DNA"/>
</dbReference>
<evidence type="ECO:0000256" key="5">
    <source>
        <dbReference type="ARBA" id="ARBA00022553"/>
    </source>
</evidence>
<dbReference type="InterPro" id="IPR003661">
    <property type="entry name" value="HisK_dim/P_dom"/>
</dbReference>
<evidence type="ECO:0000259" key="10">
    <source>
        <dbReference type="PROSITE" id="PS50109"/>
    </source>
</evidence>
<evidence type="ECO:0000256" key="7">
    <source>
        <dbReference type="ARBA" id="ARBA00022741"/>
    </source>
</evidence>